<reference evidence="2" key="1">
    <citation type="journal article" date="2014" name="Int. J. Syst. Evol. Microbiol.">
        <title>Complete genome sequence of Corynebacterium casei LMG S-19264T (=DSM 44701T), isolated from a smear-ripened cheese.</title>
        <authorList>
            <consortium name="US DOE Joint Genome Institute (JGI-PGF)"/>
            <person name="Walter F."/>
            <person name="Albersmeier A."/>
            <person name="Kalinowski J."/>
            <person name="Ruckert C."/>
        </authorList>
    </citation>
    <scope>NUCLEOTIDE SEQUENCE</scope>
    <source>
        <strain evidence="2">CGMCC 1.15958</strain>
    </source>
</reference>
<gene>
    <name evidence="2" type="ORF">GCM10011514_41290</name>
</gene>
<proteinExistence type="predicted"/>
<accession>A0A917DUY9</accession>
<feature type="compositionally biased region" description="Basic and acidic residues" evidence="1">
    <location>
        <begin position="47"/>
        <end position="57"/>
    </location>
</feature>
<organism evidence="2 3">
    <name type="scientific">Emticicia aquatilis</name>
    <dbReference type="NCBI Taxonomy" id="1537369"/>
    <lineage>
        <taxon>Bacteria</taxon>
        <taxon>Pseudomonadati</taxon>
        <taxon>Bacteroidota</taxon>
        <taxon>Cytophagia</taxon>
        <taxon>Cytophagales</taxon>
        <taxon>Leadbetterellaceae</taxon>
        <taxon>Emticicia</taxon>
    </lineage>
</organism>
<sequence length="57" mass="6229">MNLIPDPAEEGTSTPNPEPTPIPDGGDWWDDSNLGGTKRNVPPPEPQKTEIFIRESS</sequence>
<name>A0A917DUY9_9BACT</name>
<evidence type="ECO:0000256" key="1">
    <source>
        <dbReference type="SAM" id="MobiDB-lite"/>
    </source>
</evidence>
<dbReference type="Proteomes" id="UP000609064">
    <property type="component" value="Unassembled WGS sequence"/>
</dbReference>
<protein>
    <submittedName>
        <fullName evidence="2">Uncharacterized protein</fullName>
    </submittedName>
</protein>
<comment type="caution">
    <text evidence="2">The sequence shown here is derived from an EMBL/GenBank/DDBJ whole genome shotgun (WGS) entry which is preliminary data.</text>
</comment>
<dbReference type="EMBL" id="BMKK01000010">
    <property type="protein sequence ID" value="GGD72929.1"/>
    <property type="molecule type" value="Genomic_DNA"/>
</dbReference>
<evidence type="ECO:0000313" key="2">
    <source>
        <dbReference type="EMBL" id="GGD72929.1"/>
    </source>
</evidence>
<keyword evidence="3" id="KW-1185">Reference proteome</keyword>
<feature type="region of interest" description="Disordered" evidence="1">
    <location>
        <begin position="1"/>
        <end position="57"/>
    </location>
</feature>
<dbReference type="RefSeq" id="WP_188768972.1">
    <property type="nucleotide sequence ID" value="NZ_BMKK01000010.1"/>
</dbReference>
<dbReference type="AlphaFoldDB" id="A0A917DUY9"/>
<evidence type="ECO:0000313" key="3">
    <source>
        <dbReference type="Proteomes" id="UP000609064"/>
    </source>
</evidence>
<reference evidence="2" key="2">
    <citation type="submission" date="2020-09" db="EMBL/GenBank/DDBJ databases">
        <authorList>
            <person name="Sun Q."/>
            <person name="Zhou Y."/>
        </authorList>
    </citation>
    <scope>NUCLEOTIDE SEQUENCE</scope>
    <source>
        <strain evidence="2">CGMCC 1.15958</strain>
    </source>
</reference>